<dbReference type="Proteomes" id="UP001249851">
    <property type="component" value="Unassembled WGS sequence"/>
</dbReference>
<protein>
    <submittedName>
        <fullName evidence="1">Uncharacterized protein</fullName>
    </submittedName>
</protein>
<evidence type="ECO:0000313" key="2">
    <source>
        <dbReference type="Proteomes" id="UP001249851"/>
    </source>
</evidence>
<reference evidence="1" key="2">
    <citation type="journal article" date="2023" name="Science">
        <title>Genomic signatures of disease resistance in endangered staghorn corals.</title>
        <authorList>
            <person name="Vollmer S.V."/>
            <person name="Selwyn J.D."/>
            <person name="Despard B.A."/>
            <person name="Roesel C.L."/>
        </authorList>
    </citation>
    <scope>NUCLEOTIDE SEQUENCE</scope>
    <source>
        <strain evidence="1">K2</strain>
    </source>
</reference>
<gene>
    <name evidence="1" type="ORF">P5673_009532</name>
</gene>
<accession>A0AAD9QT11</accession>
<dbReference type="EMBL" id="JARQWQ010000016">
    <property type="protein sequence ID" value="KAK2566846.1"/>
    <property type="molecule type" value="Genomic_DNA"/>
</dbReference>
<comment type="caution">
    <text evidence="1">The sequence shown here is derived from an EMBL/GenBank/DDBJ whole genome shotgun (WGS) entry which is preliminary data.</text>
</comment>
<keyword evidence="2" id="KW-1185">Reference proteome</keyword>
<sequence length="70" mass="8217">MKDRSLNMDDKHEGKCGEDKWKTSMKGIVSFRSMDDVRGPELLLTVEALTEPMTWLECFKSVWVVEFYLQ</sequence>
<name>A0AAD9QT11_ACRCE</name>
<reference evidence="1" key="1">
    <citation type="journal article" date="2023" name="G3 (Bethesda)">
        <title>Whole genome assembly and annotation of the endangered Caribbean coral Acropora cervicornis.</title>
        <authorList>
            <person name="Selwyn J.D."/>
            <person name="Vollmer S.V."/>
        </authorList>
    </citation>
    <scope>NUCLEOTIDE SEQUENCE</scope>
    <source>
        <strain evidence="1">K2</strain>
    </source>
</reference>
<dbReference type="AlphaFoldDB" id="A0AAD9QT11"/>
<proteinExistence type="predicted"/>
<evidence type="ECO:0000313" key="1">
    <source>
        <dbReference type="EMBL" id="KAK2566846.1"/>
    </source>
</evidence>
<organism evidence="1 2">
    <name type="scientific">Acropora cervicornis</name>
    <name type="common">Staghorn coral</name>
    <dbReference type="NCBI Taxonomy" id="6130"/>
    <lineage>
        <taxon>Eukaryota</taxon>
        <taxon>Metazoa</taxon>
        <taxon>Cnidaria</taxon>
        <taxon>Anthozoa</taxon>
        <taxon>Hexacorallia</taxon>
        <taxon>Scleractinia</taxon>
        <taxon>Astrocoeniina</taxon>
        <taxon>Acroporidae</taxon>
        <taxon>Acropora</taxon>
    </lineage>
</organism>